<dbReference type="InterPro" id="IPR003710">
    <property type="entry name" value="ApbA"/>
</dbReference>
<sequence length="359" mass="39094">MGSLAESPKANVLIVGSGGVGTMAAYSLEKGGKARVTAVLRSNFAAVEKNGFQINSLDHGNIQGWRPSEIMNSIPDVSKQHNIRPYDYVVVTTKNIADVSPGVSEIIAPAISPGHTTIALVQNGLNIERRVIEAFPSNPVISGVSFIGATEGPKGTIKHDDHDVLIVGAFKNPNISPDVSETSAKRFVELYGSCAGIDCMYEPDVKFTRWRKLLYNSSYNTVATILHMDTSRMRVSEHIIDDLIRPIMMEIRAAAAAAGVNLPLELIDKMIFADTFEAFFKPSMLQDIERGNYIEFENIVGEPLREAERLGVPAPTLRVVYGMLRGIQWKVREAKGLVKVPTSPGGLKYGGANVKRNVT</sequence>
<dbReference type="InterPro" id="IPR036291">
    <property type="entry name" value="NAD(P)-bd_dom_sf"/>
</dbReference>
<dbReference type="Pfam" id="PF02558">
    <property type="entry name" value="ApbA"/>
    <property type="match status" value="1"/>
</dbReference>
<dbReference type="Gene3D" id="3.40.50.720">
    <property type="entry name" value="NAD(P)-binding Rossmann-like Domain"/>
    <property type="match status" value="1"/>
</dbReference>
<dbReference type="PANTHER" id="PTHR21708">
    <property type="entry name" value="PROBABLE 2-DEHYDROPANTOATE 2-REDUCTASE"/>
    <property type="match status" value="1"/>
</dbReference>
<evidence type="ECO:0000313" key="6">
    <source>
        <dbReference type="EMBL" id="KAK4215601.1"/>
    </source>
</evidence>
<evidence type="ECO:0000256" key="2">
    <source>
        <dbReference type="ARBA" id="ARBA00022857"/>
    </source>
</evidence>
<evidence type="ECO:0000313" key="7">
    <source>
        <dbReference type="Proteomes" id="UP001301769"/>
    </source>
</evidence>
<keyword evidence="7" id="KW-1185">Reference proteome</keyword>
<keyword evidence="2" id="KW-0521">NADP</keyword>
<evidence type="ECO:0000256" key="3">
    <source>
        <dbReference type="ARBA" id="ARBA00023002"/>
    </source>
</evidence>
<dbReference type="InterPro" id="IPR013752">
    <property type="entry name" value="KPA_reductase"/>
</dbReference>
<feature type="domain" description="Ketopantoate reductase N-terminal" evidence="4">
    <location>
        <begin position="12"/>
        <end position="171"/>
    </location>
</feature>
<organism evidence="6 7">
    <name type="scientific">Rhypophila decipiens</name>
    <dbReference type="NCBI Taxonomy" id="261697"/>
    <lineage>
        <taxon>Eukaryota</taxon>
        <taxon>Fungi</taxon>
        <taxon>Dikarya</taxon>
        <taxon>Ascomycota</taxon>
        <taxon>Pezizomycotina</taxon>
        <taxon>Sordariomycetes</taxon>
        <taxon>Sordariomycetidae</taxon>
        <taxon>Sordariales</taxon>
        <taxon>Naviculisporaceae</taxon>
        <taxon>Rhypophila</taxon>
    </lineage>
</organism>
<dbReference type="GO" id="GO:0015940">
    <property type="term" value="P:pantothenate biosynthetic process"/>
    <property type="evidence" value="ECO:0007669"/>
    <property type="project" value="InterPro"/>
</dbReference>
<dbReference type="InterPro" id="IPR008927">
    <property type="entry name" value="6-PGluconate_DH-like_C_sf"/>
</dbReference>
<dbReference type="AlphaFoldDB" id="A0AAN7B7H1"/>
<dbReference type="InterPro" id="IPR013328">
    <property type="entry name" value="6PGD_dom2"/>
</dbReference>
<dbReference type="Proteomes" id="UP001301769">
    <property type="component" value="Unassembled WGS sequence"/>
</dbReference>
<dbReference type="NCBIfam" id="TIGR00745">
    <property type="entry name" value="apbA_panE"/>
    <property type="match status" value="1"/>
</dbReference>
<evidence type="ECO:0000256" key="1">
    <source>
        <dbReference type="ARBA" id="ARBA00007870"/>
    </source>
</evidence>
<keyword evidence="3" id="KW-0560">Oxidoreductase</keyword>
<comment type="similarity">
    <text evidence="1">Belongs to the ketopantoate reductase family.</text>
</comment>
<dbReference type="Gene3D" id="1.10.1040.10">
    <property type="entry name" value="N-(1-d-carboxylethyl)-l-norvaline Dehydrogenase, domain 2"/>
    <property type="match status" value="1"/>
</dbReference>
<reference evidence="6" key="1">
    <citation type="journal article" date="2023" name="Mol. Phylogenet. Evol.">
        <title>Genome-scale phylogeny and comparative genomics of the fungal order Sordariales.</title>
        <authorList>
            <person name="Hensen N."/>
            <person name="Bonometti L."/>
            <person name="Westerberg I."/>
            <person name="Brannstrom I.O."/>
            <person name="Guillou S."/>
            <person name="Cros-Aarteil S."/>
            <person name="Calhoun S."/>
            <person name="Haridas S."/>
            <person name="Kuo A."/>
            <person name="Mondo S."/>
            <person name="Pangilinan J."/>
            <person name="Riley R."/>
            <person name="LaButti K."/>
            <person name="Andreopoulos B."/>
            <person name="Lipzen A."/>
            <person name="Chen C."/>
            <person name="Yan M."/>
            <person name="Daum C."/>
            <person name="Ng V."/>
            <person name="Clum A."/>
            <person name="Steindorff A."/>
            <person name="Ohm R.A."/>
            <person name="Martin F."/>
            <person name="Silar P."/>
            <person name="Natvig D.O."/>
            <person name="Lalanne C."/>
            <person name="Gautier V."/>
            <person name="Ament-Velasquez S.L."/>
            <person name="Kruys A."/>
            <person name="Hutchinson M.I."/>
            <person name="Powell A.J."/>
            <person name="Barry K."/>
            <person name="Miller A.N."/>
            <person name="Grigoriev I.V."/>
            <person name="Debuchy R."/>
            <person name="Gladieux P."/>
            <person name="Hiltunen Thoren M."/>
            <person name="Johannesson H."/>
        </authorList>
    </citation>
    <scope>NUCLEOTIDE SEQUENCE</scope>
    <source>
        <strain evidence="6">PSN293</strain>
    </source>
</reference>
<dbReference type="SUPFAM" id="SSF51735">
    <property type="entry name" value="NAD(P)-binding Rossmann-fold domains"/>
    <property type="match status" value="1"/>
</dbReference>
<protein>
    <submittedName>
        <fullName evidence="6">2-dehydropantoate 2-reductase</fullName>
    </submittedName>
</protein>
<dbReference type="FunFam" id="1.10.1040.10:FF:000017">
    <property type="entry name" value="2-dehydropantoate 2-reductase"/>
    <property type="match status" value="1"/>
</dbReference>
<dbReference type="EMBL" id="MU858078">
    <property type="protein sequence ID" value="KAK4215601.1"/>
    <property type="molecule type" value="Genomic_DNA"/>
</dbReference>
<dbReference type="PANTHER" id="PTHR21708:SF30">
    <property type="entry name" value="2-DEHYDROPANTOATE 2-REDUCTASE-RELATED"/>
    <property type="match status" value="1"/>
</dbReference>
<feature type="domain" description="Ketopantoate reductase C-terminal" evidence="5">
    <location>
        <begin position="206"/>
        <end position="328"/>
    </location>
</feature>
<dbReference type="SUPFAM" id="SSF48179">
    <property type="entry name" value="6-phosphogluconate dehydrogenase C-terminal domain-like"/>
    <property type="match status" value="1"/>
</dbReference>
<comment type="caution">
    <text evidence="6">The sequence shown here is derived from an EMBL/GenBank/DDBJ whole genome shotgun (WGS) entry which is preliminary data.</text>
</comment>
<name>A0AAN7B7H1_9PEZI</name>
<reference evidence="6" key="2">
    <citation type="submission" date="2023-05" db="EMBL/GenBank/DDBJ databases">
        <authorList>
            <consortium name="Lawrence Berkeley National Laboratory"/>
            <person name="Steindorff A."/>
            <person name="Hensen N."/>
            <person name="Bonometti L."/>
            <person name="Westerberg I."/>
            <person name="Brannstrom I.O."/>
            <person name="Guillou S."/>
            <person name="Cros-Aarteil S."/>
            <person name="Calhoun S."/>
            <person name="Haridas S."/>
            <person name="Kuo A."/>
            <person name="Mondo S."/>
            <person name="Pangilinan J."/>
            <person name="Riley R."/>
            <person name="Labutti K."/>
            <person name="Andreopoulos B."/>
            <person name="Lipzen A."/>
            <person name="Chen C."/>
            <person name="Yanf M."/>
            <person name="Daum C."/>
            <person name="Ng V."/>
            <person name="Clum A."/>
            <person name="Ohm R."/>
            <person name="Martin F."/>
            <person name="Silar P."/>
            <person name="Natvig D."/>
            <person name="Lalanne C."/>
            <person name="Gautier V."/>
            <person name="Ament-Velasquez S.L."/>
            <person name="Kruys A."/>
            <person name="Hutchinson M.I."/>
            <person name="Powell A.J."/>
            <person name="Barry K."/>
            <person name="Miller A.N."/>
            <person name="Grigoriev I.V."/>
            <person name="Debuchy R."/>
            <person name="Gladieux P."/>
            <person name="Thoren M.H."/>
            <person name="Johannesson H."/>
        </authorList>
    </citation>
    <scope>NUCLEOTIDE SEQUENCE</scope>
    <source>
        <strain evidence="6">PSN293</strain>
    </source>
</reference>
<evidence type="ECO:0000259" key="5">
    <source>
        <dbReference type="Pfam" id="PF08546"/>
    </source>
</evidence>
<dbReference type="GO" id="GO:0005737">
    <property type="term" value="C:cytoplasm"/>
    <property type="evidence" value="ECO:0007669"/>
    <property type="project" value="TreeGrafter"/>
</dbReference>
<gene>
    <name evidence="6" type="ORF">QBC37DRAFT_281421</name>
</gene>
<proteinExistence type="inferred from homology"/>
<evidence type="ECO:0000259" key="4">
    <source>
        <dbReference type="Pfam" id="PF02558"/>
    </source>
</evidence>
<dbReference type="InterPro" id="IPR013332">
    <property type="entry name" value="KPR_N"/>
</dbReference>
<dbReference type="InterPro" id="IPR051402">
    <property type="entry name" value="KPR-Related"/>
</dbReference>
<dbReference type="Pfam" id="PF08546">
    <property type="entry name" value="ApbA_C"/>
    <property type="match status" value="1"/>
</dbReference>
<dbReference type="GO" id="GO:0008677">
    <property type="term" value="F:2-dehydropantoate 2-reductase activity"/>
    <property type="evidence" value="ECO:0007669"/>
    <property type="project" value="InterPro"/>
</dbReference>
<accession>A0AAN7B7H1</accession>